<dbReference type="GO" id="GO:0004459">
    <property type="term" value="F:L-lactate dehydrogenase (NAD+) activity"/>
    <property type="evidence" value="ECO:0007669"/>
    <property type="project" value="TreeGrafter"/>
</dbReference>
<keyword evidence="3 7" id="KW-0288">FMN</keyword>
<dbReference type="InterPro" id="IPR013785">
    <property type="entry name" value="Aldolase_TIM"/>
</dbReference>
<feature type="binding site" evidence="7">
    <location>
        <position position="128"/>
    </location>
    <ligand>
        <name>glyoxylate</name>
        <dbReference type="ChEBI" id="CHEBI:36655"/>
    </ligand>
</feature>
<dbReference type="PANTHER" id="PTHR10578">
    <property type="entry name" value="S -2-HYDROXY-ACID OXIDASE-RELATED"/>
    <property type="match status" value="1"/>
</dbReference>
<dbReference type="FunFam" id="3.20.20.70:FF:000029">
    <property type="entry name" value="L-lactate dehydrogenase"/>
    <property type="match status" value="1"/>
</dbReference>
<evidence type="ECO:0000256" key="2">
    <source>
        <dbReference type="ARBA" id="ARBA00022630"/>
    </source>
</evidence>
<feature type="binding site" evidence="7">
    <location>
        <position position="126"/>
    </location>
    <ligand>
        <name>FMN</name>
        <dbReference type="ChEBI" id="CHEBI:58210"/>
    </ligand>
</feature>
<keyword evidence="4" id="KW-0560">Oxidoreductase</keyword>
<protein>
    <submittedName>
        <fullName evidence="9">(S)-mandelate dehydrogenase</fullName>
    </submittedName>
</protein>
<dbReference type="GO" id="GO:0009060">
    <property type="term" value="P:aerobic respiration"/>
    <property type="evidence" value="ECO:0007669"/>
    <property type="project" value="TreeGrafter"/>
</dbReference>
<evidence type="ECO:0000256" key="4">
    <source>
        <dbReference type="ARBA" id="ARBA00023002"/>
    </source>
</evidence>
<dbReference type="PIRSF" id="PIRSF000138">
    <property type="entry name" value="Al-hdrx_acd_dh"/>
    <property type="match status" value="1"/>
</dbReference>
<feature type="binding site" evidence="7">
    <location>
        <begin position="76"/>
        <end position="78"/>
    </location>
    <ligand>
        <name>FMN</name>
        <dbReference type="ChEBI" id="CHEBI:58210"/>
    </ligand>
</feature>
<evidence type="ECO:0000313" key="9">
    <source>
        <dbReference type="EMBL" id="TCK57798.1"/>
    </source>
</evidence>
<evidence type="ECO:0000259" key="8">
    <source>
        <dbReference type="PROSITE" id="PS51349"/>
    </source>
</evidence>
<feature type="binding site" evidence="7">
    <location>
        <begin position="329"/>
        <end position="330"/>
    </location>
    <ligand>
        <name>FMN</name>
        <dbReference type="ChEBI" id="CHEBI:58210"/>
    </ligand>
</feature>
<evidence type="ECO:0000313" key="10">
    <source>
        <dbReference type="Proteomes" id="UP000295565"/>
    </source>
</evidence>
<dbReference type="GO" id="GO:0010181">
    <property type="term" value="F:FMN binding"/>
    <property type="evidence" value="ECO:0007669"/>
    <property type="project" value="InterPro"/>
</dbReference>
<evidence type="ECO:0000256" key="3">
    <source>
        <dbReference type="ARBA" id="ARBA00022643"/>
    </source>
</evidence>
<feature type="domain" description="FMN hydroxy acid dehydrogenase" evidence="8">
    <location>
        <begin position="1"/>
        <end position="378"/>
    </location>
</feature>
<dbReference type="PROSITE" id="PS51349">
    <property type="entry name" value="FMN_HYDROXY_ACID_DH_2"/>
    <property type="match status" value="1"/>
</dbReference>
<evidence type="ECO:0000256" key="6">
    <source>
        <dbReference type="PIRSR" id="PIRSR000138-1"/>
    </source>
</evidence>
<dbReference type="PROSITE" id="PS00557">
    <property type="entry name" value="FMN_HYDROXY_ACID_DH_1"/>
    <property type="match status" value="1"/>
</dbReference>
<feature type="binding site" evidence="7">
    <location>
        <position position="275"/>
    </location>
    <ligand>
        <name>glyoxylate</name>
        <dbReference type="ChEBI" id="CHEBI:36655"/>
    </ligand>
</feature>
<dbReference type="InterPro" id="IPR008259">
    <property type="entry name" value="FMN_hydac_DH_AS"/>
</dbReference>
<dbReference type="OrthoDB" id="9770452at2"/>
<feature type="binding site" evidence="7">
    <location>
        <begin position="306"/>
        <end position="310"/>
    </location>
    <ligand>
        <name>FMN</name>
        <dbReference type="ChEBI" id="CHEBI:58210"/>
    </ligand>
</feature>
<name>A0A4R1K1D6_9GAMM</name>
<keyword evidence="2 7" id="KW-0285">Flavoprotein</keyword>
<feature type="binding site" evidence="7">
    <location>
        <position position="273"/>
    </location>
    <ligand>
        <name>FMN</name>
        <dbReference type="ChEBI" id="CHEBI:58210"/>
    </ligand>
</feature>
<evidence type="ECO:0000256" key="1">
    <source>
        <dbReference type="ARBA" id="ARBA00001917"/>
    </source>
</evidence>
<dbReference type="Pfam" id="PF01070">
    <property type="entry name" value="FMN_dh"/>
    <property type="match status" value="1"/>
</dbReference>
<evidence type="ECO:0000256" key="5">
    <source>
        <dbReference type="ARBA" id="ARBA00024042"/>
    </source>
</evidence>
<comment type="caution">
    <text evidence="9">The sequence shown here is derived from an EMBL/GenBank/DDBJ whole genome shotgun (WGS) entry which is preliminary data.</text>
</comment>
<keyword evidence="10" id="KW-1185">Reference proteome</keyword>
<proteinExistence type="inferred from homology"/>
<dbReference type="AlphaFoldDB" id="A0A4R1K1D6"/>
<dbReference type="Gene3D" id="3.20.20.70">
    <property type="entry name" value="Aldolase class I"/>
    <property type="match status" value="1"/>
</dbReference>
<gene>
    <name evidence="9" type="ORF">EV690_1494</name>
</gene>
<dbReference type="InterPro" id="IPR037396">
    <property type="entry name" value="FMN_HAD"/>
</dbReference>
<dbReference type="EMBL" id="SMGD01000012">
    <property type="protein sequence ID" value="TCK57798.1"/>
    <property type="molecule type" value="Genomic_DNA"/>
</dbReference>
<feature type="active site" description="Proton acceptor" evidence="6">
    <location>
        <position position="275"/>
    </location>
</feature>
<dbReference type="GO" id="GO:0005886">
    <property type="term" value="C:plasma membrane"/>
    <property type="evidence" value="ECO:0007669"/>
    <property type="project" value="TreeGrafter"/>
</dbReference>
<sequence>MLLNLNDYRQAAQHKLPKFAFDYVDGGAEDERTLADNQSVFTRWQFVPPVLKASSVRDLSVNWFGTSYQMPVAVAPTGYNGMLRHRADELLASAAAKAGIPYIQSTVSTSSIEQIGRHSHAHHWFQLYVLKDKKVTEDLLKRARDSGCKVLVVSVDAVHFGNRERDKRNYVRPMKLSLKSYFNIATKPGWVCRTILPQGIPGFGNLKPYLPEQYQKGVGAATYFAEQMETALDWSTLAWLRSLWEGPLLLKGVVAPDDCRKAIEVGCDGVVLSNHGGRQLDGTISPILLLSEIRRVIGGDPLIFIDSGFRRGTDVVKALILGANGVLLGRPLLYAMAAAGEQGALDVMNLLKGEIDRTIAQLGCCSMADLTSDLLYQE</sequence>
<comment type="cofactor">
    <cofactor evidence="1">
        <name>FMN</name>
        <dbReference type="ChEBI" id="CHEBI:58210"/>
    </cofactor>
</comment>
<feature type="binding site" evidence="7">
    <location>
        <position position="23"/>
    </location>
    <ligand>
        <name>glyoxylate</name>
        <dbReference type="ChEBI" id="CHEBI:36655"/>
    </ligand>
</feature>
<feature type="binding site" evidence="7">
    <location>
        <position position="163"/>
    </location>
    <ligand>
        <name>glyoxylate</name>
        <dbReference type="ChEBI" id="CHEBI:36655"/>
    </ligand>
</feature>
<feature type="binding site" evidence="7">
    <location>
        <position position="278"/>
    </location>
    <ligand>
        <name>glyoxylate</name>
        <dbReference type="ChEBI" id="CHEBI:36655"/>
    </ligand>
</feature>
<reference evidence="9 10" key="1">
    <citation type="submission" date="2019-03" db="EMBL/GenBank/DDBJ databases">
        <title>Genomic Encyclopedia of Type Strains, Phase IV (KMG-IV): sequencing the most valuable type-strain genomes for metagenomic binning, comparative biology and taxonomic classification.</title>
        <authorList>
            <person name="Goeker M."/>
        </authorList>
    </citation>
    <scope>NUCLEOTIDE SEQUENCE [LARGE SCALE GENOMIC DNA]</scope>
    <source>
        <strain evidence="9 10">DSM 18577</strain>
    </source>
</reference>
<feature type="binding site" evidence="7">
    <location>
        <position position="251"/>
    </location>
    <ligand>
        <name>FMN</name>
        <dbReference type="ChEBI" id="CHEBI:58210"/>
    </ligand>
</feature>
<evidence type="ECO:0000256" key="7">
    <source>
        <dbReference type="PIRSR" id="PIRSR000138-2"/>
    </source>
</evidence>
<dbReference type="RefSeq" id="WP_131912340.1">
    <property type="nucleotide sequence ID" value="NZ_OU594967.1"/>
</dbReference>
<dbReference type="Proteomes" id="UP000295565">
    <property type="component" value="Unassembled WGS sequence"/>
</dbReference>
<feature type="binding site" evidence="7">
    <location>
        <position position="105"/>
    </location>
    <ligand>
        <name>FMN</name>
        <dbReference type="ChEBI" id="CHEBI:58210"/>
    </ligand>
</feature>
<organism evidence="9 10">
    <name type="scientific">Celerinatantimonas diazotrophica</name>
    <dbReference type="NCBI Taxonomy" id="412034"/>
    <lineage>
        <taxon>Bacteria</taxon>
        <taxon>Pseudomonadati</taxon>
        <taxon>Pseudomonadota</taxon>
        <taxon>Gammaproteobacteria</taxon>
        <taxon>Celerinatantimonadaceae</taxon>
        <taxon>Celerinatantimonas</taxon>
    </lineage>
</organism>
<comment type="similarity">
    <text evidence="5">Belongs to the FMN-dependent alpha-hydroxy acid dehydrogenase family.</text>
</comment>
<accession>A0A4R1K1D6</accession>
<dbReference type="CDD" id="cd02809">
    <property type="entry name" value="alpha_hydroxyacid_oxid_FMN"/>
    <property type="match status" value="1"/>
</dbReference>
<dbReference type="InterPro" id="IPR000262">
    <property type="entry name" value="FMN-dep_DH"/>
</dbReference>
<dbReference type="SUPFAM" id="SSF51395">
    <property type="entry name" value="FMN-linked oxidoreductases"/>
    <property type="match status" value="1"/>
</dbReference>
<dbReference type="InterPro" id="IPR012133">
    <property type="entry name" value="Alpha-hydoxy_acid_DH_FMN"/>
</dbReference>
<dbReference type="PANTHER" id="PTHR10578:SF107">
    <property type="entry name" value="2-HYDROXYACID OXIDASE 1"/>
    <property type="match status" value="1"/>
</dbReference>